<protein>
    <submittedName>
        <fullName evidence="2">Uncharacterized protein</fullName>
    </submittedName>
</protein>
<feature type="compositionally biased region" description="Acidic residues" evidence="1">
    <location>
        <begin position="265"/>
        <end position="274"/>
    </location>
</feature>
<keyword evidence="3" id="KW-1185">Reference proteome</keyword>
<gene>
    <name evidence="2" type="ORF">CHIRRI_LOCUS13191</name>
</gene>
<dbReference type="Proteomes" id="UP001153620">
    <property type="component" value="Chromosome 4"/>
</dbReference>
<evidence type="ECO:0000313" key="3">
    <source>
        <dbReference type="Proteomes" id="UP001153620"/>
    </source>
</evidence>
<feature type="compositionally biased region" description="Basic and acidic residues" evidence="1">
    <location>
        <begin position="275"/>
        <end position="288"/>
    </location>
</feature>
<proteinExistence type="predicted"/>
<dbReference type="AlphaFoldDB" id="A0A9N9S6B9"/>
<evidence type="ECO:0000313" key="2">
    <source>
        <dbReference type="EMBL" id="CAG9810377.1"/>
    </source>
</evidence>
<sequence>MSSNFQPNFQELISQSTINEKDSSYDVTSADKSKLLSMLTQNAIKINEKFITKFTKDSKNLKKEAKEACKVLHFQSDWTFDDFIAELAILNPEEYPNLFIFIIEVENFTFDAEKVLKIQENLLKFSTSRPLVLQLTLDDSKFYYKNENSRQFSTVDQQETFEELKNFPSFLCSFLDETLGHPEDFEIQIIEMLPQLNDSTLILRFLKTLDLSDEFHGSIILKVSENGTKSDFLAALDAQFDFDGRMLSTRAQTYLSDIFYEDQSDDESADESEQATDHEEASAEREIQDSASETSSTSSNSHLSPSVMLIAVEHKNKEVIDYLITFWTHLIQQLPFKHRIRISTVALESSQLDILCDLLEISDFPFPENFQVESVEHVKLSKISAERTQFSTWIMDENFEKIDEFIDSNLNLKIIYNPENKSAMKQAVNLKKFNIYWHLKSFGFKATEFDNLEEILSGKELKQAILAKVQQRRKNVNESLTDDDKSVNLLCNRSSIHNKRIKKEQEAEYRKKIRNWFNDIKKIKFGTEFLNVAASCEKLRIIFDFESNTVENASLSGPHSLGSTYSNNKWIFIGAKLLDNKREHRIKGVLAHELCHYDM</sequence>
<dbReference type="EMBL" id="OU895880">
    <property type="protein sequence ID" value="CAG9810377.1"/>
    <property type="molecule type" value="Genomic_DNA"/>
</dbReference>
<reference evidence="2" key="1">
    <citation type="submission" date="2022-01" db="EMBL/GenBank/DDBJ databases">
        <authorList>
            <person name="King R."/>
        </authorList>
    </citation>
    <scope>NUCLEOTIDE SEQUENCE</scope>
</reference>
<feature type="compositionally biased region" description="Low complexity" evidence="1">
    <location>
        <begin position="290"/>
        <end position="302"/>
    </location>
</feature>
<feature type="region of interest" description="Disordered" evidence="1">
    <location>
        <begin position="265"/>
        <end position="302"/>
    </location>
</feature>
<reference evidence="2" key="2">
    <citation type="submission" date="2022-10" db="EMBL/GenBank/DDBJ databases">
        <authorList>
            <consortium name="ENA_rothamsted_submissions"/>
            <consortium name="culmorum"/>
            <person name="King R."/>
        </authorList>
    </citation>
    <scope>NUCLEOTIDE SEQUENCE</scope>
</reference>
<evidence type="ECO:0000256" key="1">
    <source>
        <dbReference type="SAM" id="MobiDB-lite"/>
    </source>
</evidence>
<organism evidence="2 3">
    <name type="scientific">Chironomus riparius</name>
    <dbReference type="NCBI Taxonomy" id="315576"/>
    <lineage>
        <taxon>Eukaryota</taxon>
        <taxon>Metazoa</taxon>
        <taxon>Ecdysozoa</taxon>
        <taxon>Arthropoda</taxon>
        <taxon>Hexapoda</taxon>
        <taxon>Insecta</taxon>
        <taxon>Pterygota</taxon>
        <taxon>Neoptera</taxon>
        <taxon>Endopterygota</taxon>
        <taxon>Diptera</taxon>
        <taxon>Nematocera</taxon>
        <taxon>Chironomoidea</taxon>
        <taxon>Chironomidae</taxon>
        <taxon>Chironominae</taxon>
        <taxon>Chironomus</taxon>
    </lineage>
</organism>
<accession>A0A9N9S6B9</accession>
<name>A0A9N9S6B9_9DIPT</name>